<reference evidence="9" key="3">
    <citation type="submission" date="2025-09" db="UniProtKB">
        <authorList>
            <consortium name="Ensembl"/>
        </authorList>
    </citation>
    <scope>IDENTIFICATION</scope>
</reference>
<dbReference type="Pfam" id="PF00031">
    <property type="entry name" value="Cystatin"/>
    <property type="match status" value="1"/>
</dbReference>
<dbReference type="PROSITE" id="PS01255">
    <property type="entry name" value="FETUIN_2"/>
    <property type="match status" value="1"/>
</dbReference>
<keyword evidence="2" id="KW-0964">Secreted</keyword>
<evidence type="ECO:0000313" key="9">
    <source>
        <dbReference type="Ensembl" id="ENSSHAP00000039094.1"/>
    </source>
</evidence>
<dbReference type="InterPro" id="IPR000010">
    <property type="entry name" value="Cystatin_dom"/>
</dbReference>
<organism evidence="9 10">
    <name type="scientific">Sarcophilus harrisii</name>
    <name type="common">Tasmanian devil</name>
    <name type="synonym">Sarcophilus laniarius</name>
    <dbReference type="NCBI Taxonomy" id="9305"/>
    <lineage>
        <taxon>Eukaryota</taxon>
        <taxon>Metazoa</taxon>
        <taxon>Chordata</taxon>
        <taxon>Craniata</taxon>
        <taxon>Vertebrata</taxon>
        <taxon>Euteleostomi</taxon>
        <taxon>Mammalia</taxon>
        <taxon>Metatheria</taxon>
        <taxon>Dasyuromorphia</taxon>
        <taxon>Dasyuridae</taxon>
        <taxon>Sarcophilus</taxon>
    </lineage>
</organism>
<sequence length="135" mass="15232">MILTLSLGLLVLVHSAWSTSPPGQVQQPHPLLLEPSCNDSRVLSVAGLALEKINEDRKEGYIFSLNRVANVQEHHQADSGSMYYLTLDVLETNCHVLSKKHWKDCKMALTHYSVSVYSQGIQREEGERCQRKICL</sequence>
<dbReference type="Proteomes" id="UP000007648">
    <property type="component" value="Unassembled WGS sequence"/>
</dbReference>
<dbReference type="GO" id="GO:0005615">
    <property type="term" value="C:extracellular space"/>
    <property type="evidence" value="ECO:0007669"/>
    <property type="project" value="InterPro"/>
</dbReference>
<feature type="signal peptide" evidence="7">
    <location>
        <begin position="1"/>
        <end position="18"/>
    </location>
</feature>
<dbReference type="Ensembl" id="ENSSHAT00000050079.1">
    <property type="protein sequence ID" value="ENSSHAP00000039094.1"/>
    <property type="gene ID" value="ENSSHAG00000026129.1"/>
</dbReference>
<name>A0A7N4PIV9_SARHA</name>
<dbReference type="InParanoid" id="A0A7N4PIV9"/>
<dbReference type="SUPFAM" id="SSF54403">
    <property type="entry name" value="Cystatin/monellin"/>
    <property type="match status" value="1"/>
</dbReference>
<keyword evidence="10" id="KW-1185">Reference proteome</keyword>
<feature type="domain" description="Cystatin" evidence="8">
    <location>
        <begin position="23"/>
        <end position="130"/>
    </location>
</feature>
<dbReference type="Gene3D" id="3.10.450.10">
    <property type="match status" value="1"/>
</dbReference>
<keyword evidence="5" id="KW-1015">Disulfide bond</keyword>
<evidence type="ECO:0000256" key="3">
    <source>
        <dbReference type="ARBA" id="ARBA00022729"/>
    </source>
</evidence>
<reference evidence="9 10" key="1">
    <citation type="journal article" date="2011" name="Proc. Natl. Acad. Sci. U.S.A.">
        <title>Genetic diversity and population structure of the endangered marsupial Sarcophilus harrisii (Tasmanian devil).</title>
        <authorList>
            <person name="Miller W."/>
            <person name="Hayes V.M."/>
            <person name="Ratan A."/>
            <person name="Petersen D.C."/>
            <person name="Wittekindt N.E."/>
            <person name="Miller J."/>
            <person name="Walenz B."/>
            <person name="Knight J."/>
            <person name="Qi J."/>
            <person name="Zhao F."/>
            <person name="Wang Q."/>
            <person name="Bedoya-Reina O.C."/>
            <person name="Katiyar N."/>
            <person name="Tomsho L.P."/>
            <person name="Kasson L.M."/>
            <person name="Hardie R.A."/>
            <person name="Woodbridge P."/>
            <person name="Tindall E.A."/>
            <person name="Bertelsen M.F."/>
            <person name="Dixon D."/>
            <person name="Pyecroft S."/>
            <person name="Helgen K.M."/>
            <person name="Lesk A.M."/>
            <person name="Pringle T.H."/>
            <person name="Patterson N."/>
            <person name="Zhang Y."/>
            <person name="Kreiss A."/>
            <person name="Woods G.M."/>
            <person name="Jones M.E."/>
            <person name="Schuster S.C."/>
        </authorList>
    </citation>
    <scope>NUCLEOTIDE SEQUENCE [LARGE SCALE GENOMIC DNA]</scope>
</reference>
<evidence type="ECO:0000259" key="8">
    <source>
        <dbReference type="SMART" id="SM00043"/>
    </source>
</evidence>
<keyword evidence="3 7" id="KW-0732">Signal</keyword>
<dbReference type="InterPro" id="IPR050735">
    <property type="entry name" value="Kininogen_Fetuin_HRG"/>
</dbReference>
<comment type="subcellular location">
    <subcellularLocation>
        <location evidence="1">Secreted</location>
    </subcellularLocation>
</comment>
<reference evidence="9" key="2">
    <citation type="submission" date="2025-08" db="UniProtKB">
        <authorList>
            <consortium name="Ensembl"/>
        </authorList>
    </citation>
    <scope>IDENTIFICATION</scope>
</reference>
<keyword evidence="4" id="KW-0677">Repeat</keyword>
<evidence type="ECO:0000313" key="10">
    <source>
        <dbReference type="Proteomes" id="UP000007648"/>
    </source>
</evidence>
<dbReference type="SMART" id="SM00043">
    <property type="entry name" value="CY"/>
    <property type="match status" value="1"/>
</dbReference>
<dbReference type="GO" id="GO:0004869">
    <property type="term" value="F:cysteine-type endopeptidase inhibitor activity"/>
    <property type="evidence" value="ECO:0007669"/>
    <property type="project" value="InterPro"/>
</dbReference>
<dbReference type="PANTHER" id="PTHR13814:SF10">
    <property type="entry name" value="FETUIN-B"/>
    <property type="match status" value="1"/>
</dbReference>
<dbReference type="AlphaFoldDB" id="A0A7N4PIV9"/>
<dbReference type="GeneTree" id="ENSGT00950000182930"/>
<evidence type="ECO:0000256" key="4">
    <source>
        <dbReference type="ARBA" id="ARBA00022737"/>
    </source>
</evidence>
<evidence type="ECO:0000256" key="5">
    <source>
        <dbReference type="ARBA" id="ARBA00023157"/>
    </source>
</evidence>
<evidence type="ECO:0000256" key="7">
    <source>
        <dbReference type="SAM" id="SignalP"/>
    </source>
</evidence>
<accession>A0A7N4PIV9</accession>
<evidence type="ECO:0000256" key="1">
    <source>
        <dbReference type="ARBA" id="ARBA00004613"/>
    </source>
</evidence>
<evidence type="ECO:0000256" key="2">
    <source>
        <dbReference type="ARBA" id="ARBA00022525"/>
    </source>
</evidence>
<dbReference type="InterPro" id="IPR001363">
    <property type="entry name" value="Prot_inh_fetuin_CS"/>
</dbReference>
<dbReference type="InterPro" id="IPR046350">
    <property type="entry name" value="Cystatin_sf"/>
</dbReference>
<dbReference type="CDD" id="cd00042">
    <property type="entry name" value="CY"/>
    <property type="match status" value="1"/>
</dbReference>
<feature type="chain" id="PRO_5029535465" description="Cystatin domain-containing protein" evidence="7">
    <location>
        <begin position="19"/>
        <end position="135"/>
    </location>
</feature>
<proteinExistence type="predicted"/>
<evidence type="ECO:0000256" key="6">
    <source>
        <dbReference type="ARBA" id="ARBA00023180"/>
    </source>
</evidence>
<dbReference type="PANTHER" id="PTHR13814">
    <property type="entry name" value="FETUIN"/>
    <property type="match status" value="1"/>
</dbReference>
<protein>
    <recommendedName>
        <fullName evidence="8">Cystatin domain-containing protein</fullName>
    </recommendedName>
</protein>
<keyword evidence="6" id="KW-0325">Glycoprotein</keyword>